<evidence type="ECO:0000256" key="1">
    <source>
        <dbReference type="SAM" id="MobiDB-lite"/>
    </source>
</evidence>
<feature type="region of interest" description="Disordered" evidence="1">
    <location>
        <begin position="138"/>
        <end position="162"/>
    </location>
</feature>
<dbReference type="AlphaFoldDB" id="A0A3E5AL42"/>
<evidence type="ECO:0000313" key="3">
    <source>
        <dbReference type="Proteomes" id="UP000260970"/>
    </source>
</evidence>
<sequence length="359" mass="41413">MDSGINDMAQTMNVTINGIELTAKATKEAINFMKNLLMLIVHAVQYGNNKRLENAKGEVNAKKLDKISKNQDFVRISNDPESREKFLQLCKQHRIPVAEVKGIENGKYIHFLYASEHSQKIESVMEFMQEYATKKFQKEGMSKEDAEKKAKDENRKESKEEAGMDLGCNLPHEEFKQKFLAEHATKEEKEYYAALEKREPQIDEQKKTEIKKAVNKNENRRKSHRFENDGLYTVIFDKDQIIGTVERNNENFVKVRFENDYSQAFLVNKKNIVKYGEKLYGAFDRNGDITIFDIKNNSEKTMRFNDFMSESEKYNTANRNDEKSQSKSQSQGKSAEIGAGQSVPALPNNNDKGKKKGNR</sequence>
<organism evidence="2 3">
    <name type="scientific">Agathobacter rectalis</name>
    <dbReference type="NCBI Taxonomy" id="39491"/>
    <lineage>
        <taxon>Bacteria</taxon>
        <taxon>Bacillati</taxon>
        <taxon>Bacillota</taxon>
        <taxon>Clostridia</taxon>
        <taxon>Lachnospirales</taxon>
        <taxon>Lachnospiraceae</taxon>
        <taxon>Agathobacter</taxon>
    </lineage>
</organism>
<name>A0A3E5AL42_9FIRM</name>
<dbReference type="RefSeq" id="WP_117690782.1">
    <property type="nucleotide sequence ID" value="NZ_QSUE01000011.1"/>
</dbReference>
<feature type="region of interest" description="Disordered" evidence="1">
    <location>
        <begin position="312"/>
        <end position="359"/>
    </location>
</feature>
<dbReference type="Proteomes" id="UP000260970">
    <property type="component" value="Unassembled WGS sequence"/>
</dbReference>
<accession>A0A3E5AL42</accession>
<gene>
    <name evidence="2" type="ORF">DXB72_11985</name>
</gene>
<evidence type="ECO:0000313" key="2">
    <source>
        <dbReference type="EMBL" id="RGN21521.1"/>
    </source>
</evidence>
<proteinExistence type="predicted"/>
<dbReference type="EMBL" id="QSUG01000013">
    <property type="protein sequence ID" value="RGN21521.1"/>
    <property type="molecule type" value="Genomic_DNA"/>
</dbReference>
<reference evidence="2 3" key="1">
    <citation type="submission" date="2018-08" db="EMBL/GenBank/DDBJ databases">
        <title>A genome reference for cultivated species of the human gut microbiota.</title>
        <authorList>
            <person name="Zou Y."/>
            <person name="Xue W."/>
            <person name="Luo G."/>
        </authorList>
    </citation>
    <scope>NUCLEOTIDE SEQUENCE [LARGE SCALE GENOMIC DNA]</scope>
    <source>
        <strain evidence="2 3">OM05-6AA</strain>
    </source>
</reference>
<protein>
    <submittedName>
        <fullName evidence="2">Uncharacterized protein</fullName>
    </submittedName>
</protein>
<comment type="caution">
    <text evidence="2">The sequence shown here is derived from an EMBL/GenBank/DDBJ whole genome shotgun (WGS) entry which is preliminary data.</text>
</comment>